<keyword evidence="4" id="KW-0106">Calcium</keyword>
<dbReference type="InterPro" id="IPR017850">
    <property type="entry name" value="Alkaline_phosphatase_core_sf"/>
</dbReference>
<comment type="caution">
    <text evidence="6">The sequence shown here is derived from an EMBL/GenBank/DDBJ whole genome shotgun (WGS) entry which is preliminary data.</text>
</comment>
<dbReference type="Pfam" id="PF00884">
    <property type="entry name" value="Sulfatase"/>
    <property type="match status" value="1"/>
</dbReference>
<evidence type="ECO:0000256" key="1">
    <source>
        <dbReference type="ARBA" id="ARBA00008779"/>
    </source>
</evidence>
<evidence type="ECO:0000259" key="5">
    <source>
        <dbReference type="Pfam" id="PF00884"/>
    </source>
</evidence>
<feature type="domain" description="Sulfatase N-terminal" evidence="5">
    <location>
        <begin position="39"/>
        <end position="139"/>
    </location>
</feature>
<evidence type="ECO:0000256" key="2">
    <source>
        <dbReference type="ARBA" id="ARBA00022723"/>
    </source>
</evidence>
<feature type="non-terminal residue" evidence="6">
    <location>
        <position position="143"/>
    </location>
</feature>
<proteinExistence type="inferred from homology"/>
<comment type="similarity">
    <text evidence="1">Belongs to the sulfatase family.</text>
</comment>
<protein>
    <recommendedName>
        <fullName evidence="5">Sulfatase N-terminal domain-containing protein</fullName>
    </recommendedName>
</protein>
<keyword evidence="3" id="KW-0378">Hydrolase</keyword>
<dbReference type="GO" id="GO:0046872">
    <property type="term" value="F:metal ion binding"/>
    <property type="evidence" value="ECO:0007669"/>
    <property type="project" value="UniProtKB-KW"/>
</dbReference>
<evidence type="ECO:0000256" key="4">
    <source>
        <dbReference type="ARBA" id="ARBA00022837"/>
    </source>
</evidence>
<keyword evidence="2" id="KW-0479">Metal-binding</keyword>
<dbReference type="PROSITE" id="PS51257">
    <property type="entry name" value="PROKAR_LIPOPROTEIN"/>
    <property type="match status" value="1"/>
</dbReference>
<dbReference type="Gene3D" id="3.40.720.10">
    <property type="entry name" value="Alkaline Phosphatase, subunit A"/>
    <property type="match status" value="1"/>
</dbReference>
<accession>X0X2E8</accession>
<organism evidence="6">
    <name type="scientific">marine sediment metagenome</name>
    <dbReference type="NCBI Taxonomy" id="412755"/>
    <lineage>
        <taxon>unclassified sequences</taxon>
        <taxon>metagenomes</taxon>
        <taxon>ecological metagenomes</taxon>
    </lineage>
</organism>
<dbReference type="PANTHER" id="PTHR42693">
    <property type="entry name" value="ARYLSULFATASE FAMILY MEMBER"/>
    <property type="match status" value="1"/>
</dbReference>
<dbReference type="InterPro" id="IPR024607">
    <property type="entry name" value="Sulfatase_CS"/>
</dbReference>
<dbReference type="SUPFAM" id="SSF53649">
    <property type="entry name" value="Alkaline phosphatase-like"/>
    <property type="match status" value="1"/>
</dbReference>
<reference evidence="6" key="1">
    <citation type="journal article" date="2014" name="Front. Microbiol.">
        <title>High frequency of phylogenetically diverse reductive dehalogenase-homologous genes in deep subseafloor sedimentary metagenomes.</title>
        <authorList>
            <person name="Kawai M."/>
            <person name="Futagami T."/>
            <person name="Toyoda A."/>
            <person name="Takaki Y."/>
            <person name="Nishi S."/>
            <person name="Hori S."/>
            <person name="Arai W."/>
            <person name="Tsubouchi T."/>
            <person name="Morono Y."/>
            <person name="Uchiyama I."/>
            <person name="Ito T."/>
            <person name="Fujiyama A."/>
            <person name="Inagaki F."/>
            <person name="Takami H."/>
        </authorList>
    </citation>
    <scope>NUCLEOTIDE SEQUENCE</scope>
    <source>
        <strain evidence="6">Expedition CK06-06</strain>
    </source>
</reference>
<dbReference type="AlphaFoldDB" id="X0X2E8"/>
<sequence length="143" mass="15520">MDRRSFLKNSLVTLAGAGSISSLAGCSGEFYSRKKKKKPNIILVMADDQGWGDTGYNGHPFVQTPALDAMSKDGFVFDRFYAGAPVCSPTRASVMTGRHPVRSKVTNHGRYMRPQEQTIAETLKSAGYVTGFFGKLHLGSGQP</sequence>
<dbReference type="PANTHER" id="PTHR42693:SF53">
    <property type="entry name" value="ENDO-4-O-SULFATASE"/>
    <property type="match status" value="1"/>
</dbReference>
<name>X0X2E8_9ZZZZ</name>
<dbReference type="EMBL" id="BARS01049102">
    <property type="protein sequence ID" value="GAG29587.1"/>
    <property type="molecule type" value="Genomic_DNA"/>
</dbReference>
<evidence type="ECO:0000256" key="3">
    <source>
        <dbReference type="ARBA" id="ARBA00022801"/>
    </source>
</evidence>
<dbReference type="PROSITE" id="PS00523">
    <property type="entry name" value="SULFATASE_1"/>
    <property type="match status" value="1"/>
</dbReference>
<dbReference type="InterPro" id="IPR050738">
    <property type="entry name" value="Sulfatase"/>
</dbReference>
<dbReference type="GO" id="GO:0004065">
    <property type="term" value="F:arylsulfatase activity"/>
    <property type="evidence" value="ECO:0007669"/>
    <property type="project" value="TreeGrafter"/>
</dbReference>
<dbReference type="InterPro" id="IPR000917">
    <property type="entry name" value="Sulfatase_N"/>
</dbReference>
<evidence type="ECO:0000313" key="6">
    <source>
        <dbReference type="EMBL" id="GAG29587.1"/>
    </source>
</evidence>
<gene>
    <name evidence="6" type="ORF">S01H1_73481</name>
</gene>